<dbReference type="InterPro" id="IPR020103">
    <property type="entry name" value="PsdUridine_synth_cat_dom_sf"/>
</dbReference>
<protein>
    <submittedName>
        <fullName evidence="3">tRNA pseudouridine(65) synthase TruC</fullName>
    </submittedName>
</protein>
<dbReference type="EMBL" id="BSPQ01000001">
    <property type="protein sequence ID" value="GLS89323.1"/>
    <property type="molecule type" value="Genomic_DNA"/>
</dbReference>
<dbReference type="RefSeq" id="WP_284202848.1">
    <property type="nucleotide sequence ID" value="NZ_BSPQ01000001.1"/>
</dbReference>
<dbReference type="PANTHER" id="PTHR21600:SF56">
    <property type="entry name" value="TRNA PSEUDOURIDINE SYNTHASE C"/>
    <property type="match status" value="1"/>
</dbReference>
<evidence type="ECO:0000259" key="2">
    <source>
        <dbReference type="Pfam" id="PF00849"/>
    </source>
</evidence>
<evidence type="ECO:0000313" key="4">
    <source>
        <dbReference type="Proteomes" id="UP001157353"/>
    </source>
</evidence>
<comment type="caution">
    <text evidence="3">The sequence shown here is derived from an EMBL/GenBank/DDBJ whole genome shotgun (WGS) entry which is preliminary data.</text>
</comment>
<gene>
    <name evidence="3" type="primary">truC</name>
    <name evidence="3" type="ORF">GCM10007916_03900</name>
</gene>
<dbReference type="Proteomes" id="UP001157353">
    <property type="component" value="Unassembled WGS sequence"/>
</dbReference>
<sequence length="252" mass="28922">MLEVAEQASPDLEIIYRDEHLIAINKPSGLLVHRSWLDSHATEFAVQKLRDQIGEHVYPAHRLDRPTSGVLLFLLDKTYANDLMEQFAEQRTEKRYLAVVRGHIGEGFLDYALKKKLDKIADKHANPDQEAQEAQTEYKGIAFSELPIAVRPYPQSRYSLVELVPKTGRRHQLRRHMKHLHHPIIGDTTHGDGKHNQMFRDNFDSDRLLLHSAYLGFTHPVTGKKVEIHAPLDDTFNSLLATLKLDVNRCTN</sequence>
<keyword evidence="1" id="KW-0413">Isomerase</keyword>
<dbReference type="NCBIfam" id="NF008321">
    <property type="entry name" value="PRK11112.1"/>
    <property type="match status" value="1"/>
</dbReference>
<evidence type="ECO:0000313" key="3">
    <source>
        <dbReference type="EMBL" id="GLS89323.1"/>
    </source>
</evidence>
<feature type="domain" description="Pseudouridine synthase RsuA/RluA-like" evidence="2">
    <location>
        <begin position="20"/>
        <end position="179"/>
    </location>
</feature>
<evidence type="ECO:0000256" key="1">
    <source>
        <dbReference type="ARBA" id="ARBA00023235"/>
    </source>
</evidence>
<name>A0ABQ6DWU3_9GAMM</name>
<proteinExistence type="predicted"/>
<reference evidence="4" key="1">
    <citation type="journal article" date="2019" name="Int. J. Syst. Evol. Microbiol.">
        <title>The Global Catalogue of Microorganisms (GCM) 10K type strain sequencing project: providing services to taxonomists for standard genome sequencing and annotation.</title>
        <authorList>
            <consortium name="The Broad Institute Genomics Platform"/>
            <consortium name="The Broad Institute Genome Sequencing Center for Infectious Disease"/>
            <person name="Wu L."/>
            <person name="Ma J."/>
        </authorList>
    </citation>
    <scope>NUCLEOTIDE SEQUENCE [LARGE SCALE GENOMIC DNA]</scope>
    <source>
        <strain evidence="4">NBRC 103166</strain>
    </source>
</reference>
<organism evidence="3 4">
    <name type="scientific">Psychromonas marina</name>
    <dbReference type="NCBI Taxonomy" id="88364"/>
    <lineage>
        <taxon>Bacteria</taxon>
        <taxon>Pseudomonadati</taxon>
        <taxon>Pseudomonadota</taxon>
        <taxon>Gammaproteobacteria</taxon>
        <taxon>Alteromonadales</taxon>
        <taxon>Psychromonadaceae</taxon>
        <taxon>Psychromonas</taxon>
    </lineage>
</organism>
<accession>A0ABQ6DWU3</accession>
<dbReference type="Pfam" id="PF00849">
    <property type="entry name" value="PseudoU_synth_2"/>
    <property type="match status" value="1"/>
</dbReference>
<dbReference type="Gene3D" id="3.30.2350.10">
    <property type="entry name" value="Pseudouridine synthase"/>
    <property type="match status" value="1"/>
</dbReference>
<dbReference type="InterPro" id="IPR006145">
    <property type="entry name" value="PsdUridine_synth_RsuA/RluA"/>
</dbReference>
<dbReference type="PANTHER" id="PTHR21600">
    <property type="entry name" value="MITOCHONDRIAL RNA PSEUDOURIDINE SYNTHASE"/>
    <property type="match status" value="1"/>
</dbReference>
<dbReference type="InterPro" id="IPR050188">
    <property type="entry name" value="RluA_PseudoU_synthase"/>
</dbReference>
<keyword evidence="4" id="KW-1185">Reference proteome</keyword>
<dbReference type="SUPFAM" id="SSF55120">
    <property type="entry name" value="Pseudouridine synthase"/>
    <property type="match status" value="1"/>
</dbReference>